<feature type="domain" description="Ubiquitin-like" evidence="2">
    <location>
        <begin position="188"/>
        <end position="276"/>
    </location>
</feature>
<proteinExistence type="predicted"/>
<dbReference type="Gene3D" id="3.10.20.90">
    <property type="entry name" value="Phosphatidylinositol 3-kinase Catalytic Subunit, Chain A, domain 1"/>
    <property type="match status" value="3"/>
</dbReference>
<keyword evidence="4" id="KW-1185">Reference proteome</keyword>
<evidence type="ECO:0000259" key="2">
    <source>
        <dbReference type="PROSITE" id="PS50053"/>
    </source>
</evidence>
<dbReference type="SUPFAM" id="SSF54236">
    <property type="entry name" value="Ubiquitin-like"/>
    <property type="match status" value="3"/>
</dbReference>
<dbReference type="InterPro" id="IPR000626">
    <property type="entry name" value="Ubiquitin-like_dom"/>
</dbReference>
<feature type="chain" id="PRO_5044805485" description="Ubiquitin-like domain-containing protein" evidence="1">
    <location>
        <begin position="16"/>
        <end position="386"/>
    </location>
</feature>
<evidence type="ECO:0000313" key="3">
    <source>
        <dbReference type="EMBL" id="KAL3124815.1"/>
    </source>
</evidence>
<dbReference type="Pfam" id="PF00240">
    <property type="entry name" value="ubiquitin"/>
    <property type="match status" value="2"/>
</dbReference>
<reference evidence="3 4" key="1">
    <citation type="submission" date="2024-10" db="EMBL/GenBank/DDBJ databases">
        <authorList>
            <person name="Kim D."/>
        </authorList>
    </citation>
    <scope>NUCLEOTIDE SEQUENCE [LARGE SCALE GENOMIC DNA]</scope>
    <source>
        <strain evidence="3">BH-2024</strain>
    </source>
</reference>
<feature type="signal peptide" evidence="1">
    <location>
        <begin position="1"/>
        <end position="15"/>
    </location>
</feature>
<comment type="caution">
    <text evidence="3">The sequence shown here is derived from an EMBL/GenBank/DDBJ whole genome shotgun (WGS) entry which is preliminary data.</text>
</comment>
<feature type="domain" description="Ubiquitin-like" evidence="2">
    <location>
        <begin position="280"/>
        <end position="368"/>
    </location>
</feature>
<feature type="domain" description="Ubiquitin-like" evidence="2">
    <location>
        <begin position="117"/>
        <end position="186"/>
    </location>
</feature>
<name>A0ABD2MBB7_9BILA</name>
<dbReference type="CDD" id="cd17039">
    <property type="entry name" value="Ubl_ubiquitin_like"/>
    <property type="match status" value="1"/>
</dbReference>
<dbReference type="EMBL" id="JBICBT010000061">
    <property type="protein sequence ID" value="KAL3124815.1"/>
    <property type="molecule type" value="Genomic_DNA"/>
</dbReference>
<evidence type="ECO:0000256" key="1">
    <source>
        <dbReference type="SAM" id="SignalP"/>
    </source>
</evidence>
<dbReference type="SMART" id="SM00213">
    <property type="entry name" value="UBQ"/>
    <property type="match status" value="3"/>
</dbReference>
<dbReference type="PANTHER" id="PTHR10621">
    <property type="entry name" value="UV EXCISION REPAIR PROTEIN RAD23"/>
    <property type="match status" value="1"/>
</dbReference>
<gene>
    <name evidence="3" type="ORF">niasHT_004357</name>
</gene>
<protein>
    <recommendedName>
        <fullName evidence="2">Ubiquitin-like domain-containing protein</fullName>
    </recommendedName>
</protein>
<accession>A0ABD2MBB7</accession>
<evidence type="ECO:0000313" key="4">
    <source>
        <dbReference type="Proteomes" id="UP001620626"/>
    </source>
</evidence>
<dbReference type="AlphaFoldDB" id="A0ABD2MBB7"/>
<dbReference type="PANTHER" id="PTHR10621:SF0">
    <property type="entry name" value="UV EXCISION REPAIR PROTEIN RAD23"/>
    <property type="match status" value="1"/>
</dbReference>
<dbReference type="InterPro" id="IPR029071">
    <property type="entry name" value="Ubiquitin-like_domsf"/>
</dbReference>
<sequence>MTMLLLLMIMPSSTADGNKFEITVTADEEIFKKRLSFTITNEIKINVDGKETVKKLKQKIIEKMEKESKTKYGSDHKRLTLKYVQNDDYDILNDGKAIDEYYPNKKSVNLHLSLGEFKVIVKQYEKKNKREYHRFWVNKKETVAILKKKFRNENGIEPDDQILKCTEDGPFLEDKTPLETCDIESEVMHLFIKFVITVTADEHIFKKRLPITDTIKVKVNPMDKVKDLKKRIKNVVGIEPIMQTLGLEKPDGTVKVLNDRYTMGDYDIEEGTAVLLFKNFEIKVMTADEKSTNGDNQFPVYVNGREKVEDLKKKIMEELKKKGQTNLGTDPKRLTLKYGTKDDFLNDEKAINYYQIKKGDNLQLTIDEFLILVLNEKKNEEEQFKI</sequence>
<dbReference type="PROSITE" id="PS50053">
    <property type="entry name" value="UBIQUITIN_2"/>
    <property type="match status" value="3"/>
</dbReference>
<organism evidence="3 4">
    <name type="scientific">Heterodera trifolii</name>
    <dbReference type="NCBI Taxonomy" id="157864"/>
    <lineage>
        <taxon>Eukaryota</taxon>
        <taxon>Metazoa</taxon>
        <taxon>Ecdysozoa</taxon>
        <taxon>Nematoda</taxon>
        <taxon>Chromadorea</taxon>
        <taxon>Rhabditida</taxon>
        <taxon>Tylenchina</taxon>
        <taxon>Tylenchomorpha</taxon>
        <taxon>Tylenchoidea</taxon>
        <taxon>Heteroderidae</taxon>
        <taxon>Heteroderinae</taxon>
        <taxon>Heterodera</taxon>
    </lineage>
</organism>
<dbReference type="Proteomes" id="UP001620626">
    <property type="component" value="Unassembled WGS sequence"/>
</dbReference>
<keyword evidence="1" id="KW-0732">Signal</keyword>